<dbReference type="Pfam" id="PF04738">
    <property type="entry name" value="Lant_dehydr_N"/>
    <property type="match status" value="1"/>
</dbReference>
<dbReference type="EMBL" id="BJYS01000002">
    <property type="protein sequence ID" value="GEO02908.1"/>
    <property type="molecule type" value="Genomic_DNA"/>
</dbReference>
<dbReference type="RefSeq" id="WP_146894939.1">
    <property type="nucleotide sequence ID" value="NZ_BJYS01000002.1"/>
</dbReference>
<reference evidence="2 3" key="1">
    <citation type="submission" date="2019-07" db="EMBL/GenBank/DDBJ databases">
        <title>Whole genome shotgun sequence of Adhaeribacter aerolatus NBRC 106133.</title>
        <authorList>
            <person name="Hosoyama A."/>
            <person name="Uohara A."/>
            <person name="Ohji S."/>
            <person name="Ichikawa N."/>
        </authorList>
    </citation>
    <scope>NUCLEOTIDE SEQUENCE [LARGE SCALE GENOMIC DNA]</scope>
    <source>
        <strain evidence="2 3">NBRC 106133</strain>
    </source>
</reference>
<gene>
    <name evidence="2" type="ORF">AAE02nite_05720</name>
</gene>
<dbReference type="OrthoDB" id="1207270at2"/>
<dbReference type="Proteomes" id="UP000321532">
    <property type="component" value="Unassembled WGS sequence"/>
</dbReference>
<comment type="caution">
    <text evidence="2">The sequence shown here is derived from an EMBL/GenBank/DDBJ whole genome shotgun (WGS) entry which is preliminary data.</text>
</comment>
<dbReference type="InterPro" id="IPR006827">
    <property type="entry name" value="Lant_deHydtase_N"/>
</dbReference>
<sequence length="989" mass="113094">MRVFPYLLARIGGGSYEHLTQVDYRELSTRTACLITRRNEKQRLKEQLCAHLFECIKNLPDQKIQNQVQNLRRDIFNQRPVKPQVLATAKPHLPAVLTSEVDEYLVFAAELQAETERAAAIYEQFLYTGRRHLQQLAHDENLQKGLVLSSQSLLNALKDYARQDPDSFRKKEFQTEQSLLKYITRMYTKTSPFSTFNNLALGTLGSLPGKAIQIDANPDTENSVVGHIRLNNNLFKYLKDLFTASKEIYPHLLLRANPTIAQEQDQYVYLTNHNNVDAFQRIPASPVLGLVLQLVQANPAGIRFGALAEEICEYVDAPAENIQSYLRQLTGYGFLEFDLGVSGTDPDWDLKLLDQLAYLAQQQVSHMAALTETLQYIRQQSSQYAQATVPERQRILNEVYQRFRNICMKLHEAAGLPEIERKTPEELQAEWLNSQKEAAHQQKENGRQAGETVLVVEKVGPAKSKEVIFEHKSSTYFSFKPEQLFYEDSIREAAVQVDAEKLSQLVQNLFGLLQEMRPFRGMADEQELMFSYFKKKYGAGSRVNLLQFYEDFYREIKKPEAEWLAKKQQALTGKDNNLLQTNPDEGVDNSAQAELNKELNPGLLTSEQLSQSGQKNKAWFQKMVAALPEISSEGINQVDLSLDFIRQVNQTPFIPAPESVGANSYGAFVQLYQEQDETGEWQLKGVLNASLAGYGKMLSRFLYILPKEVTQTVRGWNSALQPQNSLFIENGDASYFNANLHPPLMPAEIRIPGGHNSLPVAQQFPVSDFEVRVDEPAGEIQLFHKETGQRSYVFDLGFQGHSGRSQLFQLLDKFTRAEYLFSYPVVSAVNAAVEPNTVNINTEAANPEPQLIIRPRIVYQNQLVLQRKGWYVPKELIPKRQPDMSDWSYFLAINEWRQSHGIADEVYVTISQNRQQTGIDPELTKKLGRDDYKPQYINFNNPLLAHLFEKLLTKVPHTLKIEEMLPYSPDLLKINNQRFVTEFVVQWYN</sequence>
<keyword evidence="3" id="KW-1185">Reference proteome</keyword>
<dbReference type="AlphaFoldDB" id="A0A512AT84"/>
<proteinExistence type="predicted"/>
<evidence type="ECO:0000259" key="1">
    <source>
        <dbReference type="Pfam" id="PF04738"/>
    </source>
</evidence>
<organism evidence="2 3">
    <name type="scientific">Adhaeribacter aerolatus</name>
    <dbReference type="NCBI Taxonomy" id="670289"/>
    <lineage>
        <taxon>Bacteria</taxon>
        <taxon>Pseudomonadati</taxon>
        <taxon>Bacteroidota</taxon>
        <taxon>Cytophagia</taxon>
        <taxon>Cytophagales</taxon>
        <taxon>Hymenobacteraceae</taxon>
        <taxon>Adhaeribacter</taxon>
    </lineage>
</organism>
<accession>A0A512AT84</accession>
<feature type="domain" description="Lantibiotic dehydratase N-terminal" evidence="1">
    <location>
        <begin position="139"/>
        <end position="790"/>
    </location>
</feature>
<protein>
    <recommendedName>
        <fullName evidence="1">Lantibiotic dehydratase N-terminal domain-containing protein</fullName>
    </recommendedName>
</protein>
<evidence type="ECO:0000313" key="3">
    <source>
        <dbReference type="Proteomes" id="UP000321532"/>
    </source>
</evidence>
<name>A0A512AT84_9BACT</name>
<evidence type="ECO:0000313" key="2">
    <source>
        <dbReference type="EMBL" id="GEO02908.1"/>
    </source>
</evidence>